<dbReference type="Pfam" id="PF00022">
    <property type="entry name" value="Actin"/>
    <property type="match status" value="1"/>
</dbReference>
<sequence length="421" mass="47195">MALMDLISLGADKQAVIFDIGAAFTKIGFAGEFSPRHIIRSEIKTMIKGDLVTSKLFKDNNNIDCNELREFFHMIYFKYLLVNPKERRVVICDSILKSINVRNLIAQVLFKDFEIISLCFISSHLLAVFSLGLKTGLVIDCGYTETTVVPIFEELPILSAMEYINLAGKTVHQHINDQILKNGIVESNGTEKLANSVITSIDEVVLEDIKTQCCFVGRFSSNLIAVPVKYYINGGLVLNVSGKLRACSLDILFQGNDDDQSITTTILDAILKCPIDCRKLLAENIVVVGGTCMSTGFLPRLYSELNHLITTEPYKDKLFLKKFVFHKTAIPENCSVWLGGAMFSALELLAEQSISREAYQLNPKIPDWSSILSVSKEDLSKSHSEKYKWEGFRKTLPLSNPKFLPVSYSSELIKKDFSFVK</sequence>
<accession>A0ABM4DEX7</accession>
<organism evidence="2 3">
    <name type="scientific">Hydra vulgaris</name>
    <name type="common">Hydra</name>
    <name type="synonym">Hydra attenuata</name>
    <dbReference type="NCBI Taxonomy" id="6087"/>
    <lineage>
        <taxon>Eukaryota</taxon>
        <taxon>Metazoa</taxon>
        <taxon>Cnidaria</taxon>
        <taxon>Hydrozoa</taxon>
        <taxon>Hydroidolina</taxon>
        <taxon>Anthoathecata</taxon>
        <taxon>Aplanulata</taxon>
        <taxon>Hydridae</taxon>
        <taxon>Hydra</taxon>
    </lineage>
</organism>
<gene>
    <name evidence="3" type="primary">LOC100200596</name>
</gene>
<evidence type="ECO:0000256" key="1">
    <source>
        <dbReference type="RuleBase" id="RU000487"/>
    </source>
</evidence>
<comment type="similarity">
    <text evidence="1">Belongs to the actin family.</text>
</comment>
<evidence type="ECO:0000313" key="2">
    <source>
        <dbReference type="Proteomes" id="UP001652625"/>
    </source>
</evidence>
<dbReference type="Gene3D" id="3.30.420.40">
    <property type="match status" value="2"/>
</dbReference>
<reference evidence="3" key="1">
    <citation type="submission" date="2025-08" db="UniProtKB">
        <authorList>
            <consortium name="RefSeq"/>
        </authorList>
    </citation>
    <scope>IDENTIFICATION</scope>
</reference>
<evidence type="ECO:0000313" key="3">
    <source>
        <dbReference type="RefSeq" id="XP_065672960.1"/>
    </source>
</evidence>
<dbReference type="PANTHER" id="PTHR11937">
    <property type="entry name" value="ACTIN"/>
    <property type="match status" value="1"/>
</dbReference>
<dbReference type="GeneID" id="100200596"/>
<dbReference type="InterPro" id="IPR043129">
    <property type="entry name" value="ATPase_NBD"/>
</dbReference>
<dbReference type="Gene3D" id="3.90.640.10">
    <property type="entry name" value="Actin, Chain A, domain 4"/>
    <property type="match status" value="1"/>
</dbReference>
<dbReference type="Proteomes" id="UP001652625">
    <property type="component" value="Chromosome 13"/>
</dbReference>
<dbReference type="InterPro" id="IPR004000">
    <property type="entry name" value="Actin"/>
</dbReference>
<dbReference type="RefSeq" id="XP_065672960.1">
    <property type="nucleotide sequence ID" value="XM_065816888.1"/>
</dbReference>
<dbReference type="SMART" id="SM00268">
    <property type="entry name" value="ACTIN"/>
    <property type="match status" value="1"/>
</dbReference>
<keyword evidence="2" id="KW-1185">Reference proteome</keyword>
<protein>
    <submittedName>
        <fullName evidence="3">Actin-related protein 10 isoform X2</fullName>
    </submittedName>
</protein>
<dbReference type="CDD" id="cd10207">
    <property type="entry name" value="ASKHA_NBD_Arp10"/>
    <property type="match status" value="1"/>
</dbReference>
<proteinExistence type="inferred from homology"/>
<name>A0ABM4DEX7_HYDVU</name>
<dbReference type="SUPFAM" id="SSF53067">
    <property type="entry name" value="Actin-like ATPase domain"/>
    <property type="match status" value="2"/>
</dbReference>